<evidence type="ECO:0000256" key="1">
    <source>
        <dbReference type="SAM" id="MobiDB-lite"/>
    </source>
</evidence>
<accession>A0A383EGW4</accession>
<dbReference type="EMBL" id="UINC01225455">
    <property type="protein sequence ID" value="SVE55535.1"/>
    <property type="molecule type" value="Genomic_DNA"/>
</dbReference>
<feature type="compositionally biased region" description="Low complexity" evidence="1">
    <location>
        <begin position="15"/>
        <end position="29"/>
    </location>
</feature>
<feature type="compositionally biased region" description="Basic and acidic residues" evidence="1">
    <location>
        <begin position="1"/>
        <end position="12"/>
    </location>
</feature>
<sequence length="29" mass="3109">LSKMDISHRPTHPDSASSSTSTGLSSERH</sequence>
<name>A0A383EGW4_9ZZZZ</name>
<organism evidence="2">
    <name type="scientific">marine metagenome</name>
    <dbReference type="NCBI Taxonomy" id="408172"/>
    <lineage>
        <taxon>unclassified sequences</taxon>
        <taxon>metagenomes</taxon>
        <taxon>ecological metagenomes</taxon>
    </lineage>
</organism>
<feature type="non-terminal residue" evidence="2">
    <location>
        <position position="1"/>
    </location>
</feature>
<feature type="region of interest" description="Disordered" evidence="1">
    <location>
        <begin position="1"/>
        <end position="29"/>
    </location>
</feature>
<reference evidence="2" key="1">
    <citation type="submission" date="2018-05" db="EMBL/GenBank/DDBJ databases">
        <authorList>
            <person name="Lanie J.A."/>
            <person name="Ng W.-L."/>
            <person name="Kazmierczak K.M."/>
            <person name="Andrzejewski T.M."/>
            <person name="Davidsen T.M."/>
            <person name="Wayne K.J."/>
            <person name="Tettelin H."/>
            <person name="Glass J.I."/>
            <person name="Rusch D."/>
            <person name="Podicherti R."/>
            <person name="Tsui H.-C.T."/>
            <person name="Winkler M.E."/>
        </authorList>
    </citation>
    <scope>NUCLEOTIDE SEQUENCE</scope>
</reference>
<proteinExistence type="predicted"/>
<feature type="non-terminal residue" evidence="2">
    <location>
        <position position="29"/>
    </location>
</feature>
<evidence type="ECO:0000313" key="2">
    <source>
        <dbReference type="EMBL" id="SVE55535.1"/>
    </source>
</evidence>
<dbReference type="AlphaFoldDB" id="A0A383EGW4"/>
<protein>
    <submittedName>
        <fullName evidence="2">Uncharacterized protein</fullName>
    </submittedName>
</protein>
<gene>
    <name evidence="2" type="ORF">METZ01_LOCUS508389</name>
</gene>